<gene>
    <name evidence="2" type="ORF">ODALV1_LOCUS24156</name>
</gene>
<sequence>MSEASSSAIEDENTNGLRLTQTRDAGHGDASVNSETIREGKSMESQLVSNEELPINNTFEVLQCQVFPSQSFKHFHTGNVCSSVDMLKKPSDISEIPRHKDGGDADMQKAILVSEVGDAEEDYYGGSDFSNVDRSASGKLLEKTCDGAGPYGEICEVGMENVGDVVNKAISPHQKNYVVDYGDFRRKGYFLDDNENLSRTQKVRTELSSFELQSSKAFVIEWLSELPATPEYLGDSENDNIQDLDLSQTSTRYDMLSRFMTDEDHFKRLILKSSKNLKYSSNLEPVLSSTQLEVMLAGLNEKLNEHLDKLTKVPHSHHQYEYVSGTVGIPLNWEVSEDIQTKSYFESLITWIKIRSLFSKGKKLEESHDKDDFVLTQEVDMPDAVLKPYHGPVILHGATIEAGSTNVATTKSGVFGKIVEEVKAVLLIIHKTLRNDHPPPTSNPPLSEADQPPLQEEDPEIKRLTEKLLQVRSRTKSKSTLRTVFGYRKSANVRTRVSNASHRTNQRRGGFLRAVESWVNRKRNRGRGSNNLRNIGRRRNRVNPMIQNQQQNVPPPARNFPATLLANIMNCFRSCFSRILSFYGNTHGNEAEIQNRQNIANRYREPPSRIVKQRNYVQHYGNREAMQSRRRHRM</sequence>
<protein>
    <submittedName>
        <fullName evidence="2">Uncharacterized protein</fullName>
    </submittedName>
</protein>
<dbReference type="EMBL" id="CAXLJM020000088">
    <property type="protein sequence ID" value="CAL8131388.1"/>
    <property type="molecule type" value="Genomic_DNA"/>
</dbReference>
<reference evidence="2 3" key="1">
    <citation type="submission" date="2024-08" db="EMBL/GenBank/DDBJ databases">
        <authorList>
            <person name="Cucini C."/>
            <person name="Frati F."/>
        </authorList>
    </citation>
    <scope>NUCLEOTIDE SEQUENCE [LARGE SCALE GENOMIC DNA]</scope>
</reference>
<feature type="region of interest" description="Disordered" evidence="1">
    <location>
        <begin position="1"/>
        <end position="45"/>
    </location>
</feature>
<evidence type="ECO:0000313" key="2">
    <source>
        <dbReference type="EMBL" id="CAL8131388.1"/>
    </source>
</evidence>
<accession>A0ABP1RNC9</accession>
<dbReference type="Proteomes" id="UP001642540">
    <property type="component" value="Unassembled WGS sequence"/>
</dbReference>
<comment type="caution">
    <text evidence="2">The sequence shown here is derived from an EMBL/GenBank/DDBJ whole genome shotgun (WGS) entry which is preliminary data.</text>
</comment>
<feature type="region of interest" description="Disordered" evidence="1">
    <location>
        <begin position="434"/>
        <end position="456"/>
    </location>
</feature>
<evidence type="ECO:0000313" key="3">
    <source>
        <dbReference type="Proteomes" id="UP001642540"/>
    </source>
</evidence>
<proteinExistence type="predicted"/>
<keyword evidence="3" id="KW-1185">Reference proteome</keyword>
<organism evidence="2 3">
    <name type="scientific">Orchesella dallaii</name>
    <dbReference type="NCBI Taxonomy" id="48710"/>
    <lineage>
        <taxon>Eukaryota</taxon>
        <taxon>Metazoa</taxon>
        <taxon>Ecdysozoa</taxon>
        <taxon>Arthropoda</taxon>
        <taxon>Hexapoda</taxon>
        <taxon>Collembola</taxon>
        <taxon>Entomobryomorpha</taxon>
        <taxon>Entomobryoidea</taxon>
        <taxon>Orchesellidae</taxon>
        <taxon>Orchesellinae</taxon>
        <taxon>Orchesella</taxon>
    </lineage>
</organism>
<evidence type="ECO:0000256" key="1">
    <source>
        <dbReference type="SAM" id="MobiDB-lite"/>
    </source>
</evidence>
<feature type="compositionally biased region" description="Polar residues" evidence="1">
    <location>
        <begin position="1"/>
        <end position="23"/>
    </location>
</feature>
<name>A0ABP1RNC9_9HEXA</name>